<dbReference type="EMBL" id="JASBNA010000026">
    <property type="protein sequence ID" value="KAK7684330.1"/>
    <property type="molecule type" value="Genomic_DNA"/>
</dbReference>
<protein>
    <recommendedName>
        <fullName evidence="1">Ig-like domain-containing protein</fullName>
    </recommendedName>
</protein>
<dbReference type="PROSITE" id="PS50835">
    <property type="entry name" value="IG_LIKE"/>
    <property type="match status" value="1"/>
</dbReference>
<reference evidence="2 3" key="1">
    <citation type="submission" date="2022-09" db="EMBL/GenBank/DDBJ databases">
        <authorList>
            <person name="Palmer J.M."/>
        </authorList>
    </citation>
    <scope>NUCLEOTIDE SEQUENCE [LARGE SCALE GENOMIC DNA]</scope>
    <source>
        <strain evidence="2 3">DSM 7382</strain>
    </source>
</reference>
<keyword evidence="3" id="KW-1185">Reference proteome</keyword>
<dbReference type="InterPro" id="IPR007110">
    <property type="entry name" value="Ig-like_dom"/>
</dbReference>
<accession>A0AAW0FSN1</accession>
<comment type="caution">
    <text evidence="2">The sequence shown here is derived from an EMBL/GenBank/DDBJ whole genome shotgun (WGS) entry which is preliminary data.</text>
</comment>
<organism evidence="2 3">
    <name type="scientific">Cerrena zonata</name>
    <dbReference type="NCBI Taxonomy" id="2478898"/>
    <lineage>
        <taxon>Eukaryota</taxon>
        <taxon>Fungi</taxon>
        <taxon>Dikarya</taxon>
        <taxon>Basidiomycota</taxon>
        <taxon>Agaricomycotina</taxon>
        <taxon>Agaricomycetes</taxon>
        <taxon>Polyporales</taxon>
        <taxon>Cerrenaceae</taxon>
        <taxon>Cerrena</taxon>
    </lineage>
</organism>
<gene>
    <name evidence="2" type="ORF">QCA50_012654</name>
</gene>
<feature type="domain" description="Ig-like" evidence="1">
    <location>
        <begin position="37"/>
        <end position="129"/>
    </location>
</feature>
<dbReference type="AlphaFoldDB" id="A0AAW0FSN1"/>
<evidence type="ECO:0000313" key="3">
    <source>
        <dbReference type="Proteomes" id="UP001385951"/>
    </source>
</evidence>
<dbReference type="Proteomes" id="UP001385951">
    <property type="component" value="Unassembled WGS sequence"/>
</dbReference>
<evidence type="ECO:0000259" key="1">
    <source>
        <dbReference type="PROSITE" id="PS50835"/>
    </source>
</evidence>
<sequence>MLPEVEYTLQTHIDIGKYSVLYICGYAPSSVMVAGVPDIASFNKSRLSSFVLFGYMVSLVCSERGVIWDVSLSGEWRSRRLSSSWVEAVAEPREGGQPSPETLAARVLRRYADSAEYSCHLYSPSAQPSSVLYATQAFNSKSSFHQPVLGDNFIAGSSRLQSIFLLNQFPGW</sequence>
<proteinExistence type="predicted"/>
<name>A0AAW0FSN1_9APHY</name>
<evidence type="ECO:0000313" key="2">
    <source>
        <dbReference type="EMBL" id="KAK7684330.1"/>
    </source>
</evidence>